<sequence length="107" mass="12207">MIKINDFIKPELLGNNFAAVRGYSEVLDRETNEKTGYKLDISIQDPESDFFMELFTVKVKNVSPTLSYKDLEQNKKIMPVVLENLNVGQFNGNLWYNCSDVLPANKG</sequence>
<evidence type="ECO:0000313" key="2">
    <source>
        <dbReference type="Proteomes" id="UP000051378"/>
    </source>
</evidence>
<organism evidence="1 2">
    <name type="scientific">Holzapfeliella floricola DSM 23037 = JCM 16512</name>
    <dbReference type="NCBI Taxonomy" id="1423744"/>
    <lineage>
        <taxon>Bacteria</taxon>
        <taxon>Bacillati</taxon>
        <taxon>Bacillota</taxon>
        <taxon>Bacilli</taxon>
        <taxon>Lactobacillales</taxon>
        <taxon>Lactobacillaceae</taxon>
        <taxon>Holzapfeliella</taxon>
    </lineage>
</organism>
<dbReference type="PATRIC" id="fig|1423744.4.peg.363"/>
<keyword evidence="2" id="KW-1185">Reference proteome</keyword>
<dbReference type="AlphaFoldDB" id="A0A0R2DJH4"/>
<dbReference type="Proteomes" id="UP000051378">
    <property type="component" value="Unassembled WGS sequence"/>
</dbReference>
<dbReference type="EMBL" id="AYZL01000016">
    <property type="protein sequence ID" value="KRN04256.1"/>
    <property type="molecule type" value="Genomic_DNA"/>
</dbReference>
<dbReference type="STRING" id="1423744.FC86_GL000354"/>
<proteinExistence type="predicted"/>
<comment type="caution">
    <text evidence="1">The sequence shown here is derived from an EMBL/GenBank/DDBJ whole genome shotgun (WGS) entry which is preliminary data.</text>
</comment>
<reference evidence="1 2" key="1">
    <citation type="journal article" date="2015" name="Genome Announc.">
        <title>Expanding the biotechnology potential of lactobacilli through comparative genomics of 213 strains and associated genera.</title>
        <authorList>
            <person name="Sun Z."/>
            <person name="Harris H.M."/>
            <person name="McCann A."/>
            <person name="Guo C."/>
            <person name="Argimon S."/>
            <person name="Zhang W."/>
            <person name="Yang X."/>
            <person name="Jeffery I.B."/>
            <person name="Cooney J.C."/>
            <person name="Kagawa T.F."/>
            <person name="Liu W."/>
            <person name="Song Y."/>
            <person name="Salvetti E."/>
            <person name="Wrobel A."/>
            <person name="Rasinkangas P."/>
            <person name="Parkhill J."/>
            <person name="Rea M.C."/>
            <person name="O'Sullivan O."/>
            <person name="Ritari J."/>
            <person name="Douillard F.P."/>
            <person name="Paul Ross R."/>
            <person name="Yang R."/>
            <person name="Briner A.E."/>
            <person name="Felis G.E."/>
            <person name="de Vos W.M."/>
            <person name="Barrangou R."/>
            <person name="Klaenhammer T.R."/>
            <person name="Caufield P.W."/>
            <person name="Cui Y."/>
            <person name="Zhang H."/>
            <person name="O'Toole P.W."/>
        </authorList>
    </citation>
    <scope>NUCLEOTIDE SEQUENCE [LARGE SCALE GENOMIC DNA]</scope>
    <source>
        <strain evidence="1 2">DSM 23037</strain>
    </source>
</reference>
<evidence type="ECO:0000313" key="1">
    <source>
        <dbReference type="EMBL" id="KRN04256.1"/>
    </source>
</evidence>
<protein>
    <submittedName>
        <fullName evidence="1">Uncharacterized protein</fullName>
    </submittedName>
</protein>
<name>A0A0R2DJH4_9LACO</name>
<gene>
    <name evidence="1" type="ORF">FC86_GL000354</name>
</gene>
<accession>A0A0R2DJH4</accession>